<proteinExistence type="predicted"/>
<sequence length="35" mass="4051">MEPRKISDAVQWMGAVDWDRRLFDALIPLPDGTSY</sequence>
<gene>
    <name evidence="1" type="ORF">S01H1_24144</name>
</gene>
<dbReference type="EMBL" id="BARS01014223">
    <property type="protein sequence ID" value="GAF91279.1"/>
    <property type="molecule type" value="Genomic_DNA"/>
</dbReference>
<feature type="non-terminal residue" evidence="1">
    <location>
        <position position="35"/>
    </location>
</feature>
<reference evidence="1" key="1">
    <citation type="journal article" date="2014" name="Front. Microbiol.">
        <title>High frequency of phylogenetically diverse reductive dehalogenase-homologous genes in deep subseafloor sedimentary metagenomes.</title>
        <authorList>
            <person name="Kawai M."/>
            <person name="Futagami T."/>
            <person name="Toyoda A."/>
            <person name="Takaki Y."/>
            <person name="Nishi S."/>
            <person name="Hori S."/>
            <person name="Arai W."/>
            <person name="Tsubouchi T."/>
            <person name="Morono Y."/>
            <person name="Uchiyama I."/>
            <person name="Ito T."/>
            <person name="Fujiyama A."/>
            <person name="Inagaki F."/>
            <person name="Takami H."/>
        </authorList>
    </citation>
    <scope>NUCLEOTIDE SEQUENCE</scope>
    <source>
        <strain evidence="1">Expedition CK06-06</strain>
    </source>
</reference>
<protein>
    <submittedName>
        <fullName evidence="1">Uncharacterized protein</fullName>
    </submittedName>
</protein>
<dbReference type="InterPro" id="IPR036866">
    <property type="entry name" value="RibonucZ/Hydroxyglut_hydro"/>
</dbReference>
<evidence type="ECO:0000313" key="1">
    <source>
        <dbReference type="EMBL" id="GAF91279.1"/>
    </source>
</evidence>
<accession>X0TDI1</accession>
<name>X0TDI1_9ZZZZ</name>
<comment type="caution">
    <text evidence="1">The sequence shown here is derived from an EMBL/GenBank/DDBJ whole genome shotgun (WGS) entry which is preliminary data.</text>
</comment>
<dbReference type="AlphaFoldDB" id="X0TDI1"/>
<organism evidence="1">
    <name type="scientific">marine sediment metagenome</name>
    <dbReference type="NCBI Taxonomy" id="412755"/>
    <lineage>
        <taxon>unclassified sequences</taxon>
        <taxon>metagenomes</taxon>
        <taxon>ecological metagenomes</taxon>
    </lineage>
</organism>
<dbReference type="Gene3D" id="3.60.15.10">
    <property type="entry name" value="Ribonuclease Z/Hydroxyacylglutathione hydrolase-like"/>
    <property type="match status" value="1"/>
</dbReference>